<proteinExistence type="predicted"/>
<sequence length="230" mass="26318">MEEPDVGEGEGSERMNSSSDLRRGRVILKARRGLWQNQKKKSENEKKEVDKLTSLVSEGNRLDPPTPENTHQMMTSQDVAMQTTTLGLRSCRVNRHCMKRSIVKSPSTKGPSSKFIALAEQVHHFFTDTPPRFRRSPLKPEENRNKEQVRLTVTVPHSPHLRTKEIARSVSPIPGRSLVFKALPLNPKVFQPPDMSGKPQLKEKTVPKPFNLTCKFSVYRWCMRSCWSED</sequence>
<name>A0A8S9Y2T6_APOLU</name>
<reference evidence="2" key="1">
    <citation type="journal article" date="2021" name="Mol. Ecol. Resour.">
        <title>Apolygus lucorum genome provides insights into omnivorousness and mesophyll feeding.</title>
        <authorList>
            <person name="Liu Y."/>
            <person name="Liu H."/>
            <person name="Wang H."/>
            <person name="Huang T."/>
            <person name="Liu B."/>
            <person name="Yang B."/>
            <person name="Yin L."/>
            <person name="Li B."/>
            <person name="Zhang Y."/>
            <person name="Zhang S."/>
            <person name="Jiang F."/>
            <person name="Zhang X."/>
            <person name="Ren Y."/>
            <person name="Wang B."/>
            <person name="Wang S."/>
            <person name="Lu Y."/>
            <person name="Wu K."/>
            <person name="Fan W."/>
            <person name="Wang G."/>
        </authorList>
    </citation>
    <scope>NUCLEOTIDE SEQUENCE</scope>
    <source>
        <strain evidence="2">12Hb</strain>
    </source>
</reference>
<dbReference type="OrthoDB" id="1684416at2759"/>
<feature type="region of interest" description="Disordered" evidence="1">
    <location>
        <begin position="1"/>
        <end position="25"/>
    </location>
</feature>
<comment type="caution">
    <text evidence="2">The sequence shown here is derived from an EMBL/GenBank/DDBJ whole genome shotgun (WGS) entry which is preliminary data.</text>
</comment>
<dbReference type="AlphaFoldDB" id="A0A8S9Y2T6"/>
<protein>
    <submittedName>
        <fullName evidence="2">Uncharacterized protein</fullName>
    </submittedName>
</protein>
<accession>A0A8S9Y2T6</accession>
<dbReference type="EMBL" id="WIXP02000002">
    <property type="protein sequence ID" value="KAF6215537.1"/>
    <property type="molecule type" value="Genomic_DNA"/>
</dbReference>
<organism evidence="2 3">
    <name type="scientific">Apolygus lucorum</name>
    <name type="common">Small green plant bug</name>
    <name type="synonym">Lygocoris lucorum</name>
    <dbReference type="NCBI Taxonomy" id="248454"/>
    <lineage>
        <taxon>Eukaryota</taxon>
        <taxon>Metazoa</taxon>
        <taxon>Ecdysozoa</taxon>
        <taxon>Arthropoda</taxon>
        <taxon>Hexapoda</taxon>
        <taxon>Insecta</taxon>
        <taxon>Pterygota</taxon>
        <taxon>Neoptera</taxon>
        <taxon>Paraneoptera</taxon>
        <taxon>Hemiptera</taxon>
        <taxon>Heteroptera</taxon>
        <taxon>Panheteroptera</taxon>
        <taxon>Cimicomorpha</taxon>
        <taxon>Miridae</taxon>
        <taxon>Mirini</taxon>
        <taxon>Apolygus</taxon>
    </lineage>
</organism>
<dbReference type="Proteomes" id="UP000466442">
    <property type="component" value="Unassembled WGS sequence"/>
</dbReference>
<evidence type="ECO:0000313" key="3">
    <source>
        <dbReference type="Proteomes" id="UP000466442"/>
    </source>
</evidence>
<feature type="region of interest" description="Disordered" evidence="1">
    <location>
        <begin position="32"/>
        <end position="51"/>
    </location>
</feature>
<evidence type="ECO:0000313" key="2">
    <source>
        <dbReference type="EMBL" id="KAF6215537.1"/>
    </source>
</evidence>
<evidence type="ECO:0000256" key="1">
    <source>
        <dbReference type="SAM" id="MobiDB-lite"/>
    </source>
</evidence>
<feature type="compositionally biased region" description="Basic and acidic residues" evidence="1">
    <location>
        <begin position="40"/>
        <end position="51"/>
    </location>
</feature>
<keyword evidence="3" id="KW-1185">Reference proteome</keyword>
<gene>
    <name evidence="2" type="ORF">GE061_010293</name>
</gene>
<feature type="compositionally biased region" description="Acidic residues" evidence="1">
    <location>
        <begin position="1"/>
        <end position="10"/>
    </location>
</feature>